<evidence type="ECO:0000256" key="3">
    <source>
        <dbReference type="SAM" id="MobiDB-lite"/>
    </source>
</evidence>
<dbReference type="PROSITE" id="PS51898">
    <property type="entry name" value="TYR_RECOMBINASE"/>
    <property type="match status" value="1"/>
</dbReference>
<name>A0A922SBX6_SPOEX</name>
<gene>
    <name evidence="5" type="ORF">HF086_004739</name>
</gene>
<dbReference type="AlphaFoldDB" id="A0A922SBX6"/>
<dbReference type="Gene3D" id="3.30.420.10">
    <property type="entry name" value="Ribonuclease H-like superfamily/Ribonuclease H"/>
    <property type="match status" value="1"/>
</dbReference>
<feature type="region of interest" description="Disordered" evidence="3">
    <location>
        <begin position="22"/>
        <end position="55"/>
    </location>
</feature>
<evidence type="ECO:0000313" key="6">
    <source>
        <dbReference type="Proteomes" id="UP000814243"/>
    </source>
</evidence>
<dbReference type="InterPro" id="IPR043128">
    <property type="entry name" value="Rev_trsase/Diguanyl_cyclase"/>
</dbReference>
<dbReference type="GO" id="GO:0071897">
    <property type="term" value="P:DNA biosynthetic process"/>
    <property type="evidence" value="ECO:0007669"/>
    <property type="project" value="UniProtKB-ARBA"/>
</dbReference>
<comment type="caution">
    <text evidence="5">The sequence shown here is derived from an EMBL/GenBank/DDBJ whole genome shotgun (WGS) entry which is preliminary data.</text>
</comment>
<dbReference type="CDD" id="cd00397">
    <property type="entry name" value="DNA_BRE_C"/>
    <property type="match status" value="1"/>
</dbReference>
<feature type="domain" description="Tyr recombinase" evidence="4">
    <location>
        <begin position="815"/>
        <end position="1018"/>
    </location>
</feature>
<sequence>MGKRKSKDANYLRKKIRKLEEKLRTLPQCSEDNTDSNEEKSPRRPPSQQYTPPPLATQTMVVEESPSVIIEAEANNNTENDQLPEEFLLALGKEGEEKEEFGDPIRPELALRWTKIMAEGLGKDARDKLIEKYPTPSNFPNAIAPLMNAELLATLSEPSVKRDKRIIYRQNLIGKLMTCLGRSLTNILKGDINSKRLIEEINDAAKIASEIHHQDSSSRKFFALSGANKTIQEAVKNTKIDTFLFGSDCADKIKAAQSIQRTSTQIAETRKTKPASSTTKRQLNWRGPLQNHQPQYQQARSGQFQQNSYKKQPRITNDPVVLGWLQGYDIPFRELPPSHDTEPQHWPKTEKEIISSEIKKLVALGAISECSYCADQFTSPIFLVPKPNGSFRFILNLKKLNQYIDTEHFKLEDIRTAYLTLSVPQQKQIAILDRIKFFKQISTCKIREFSQLLGTLNSICPAVPYGWLYTKVLERQKYLALLKSNDNYELTMSISQVIKSELKWWQYNIHKSNPIKQYNFLLEIHTDASTTGWGAVCSHRKASGSWSRSEQDHHINYLELKAALLGLQCFTKDIYNCEILIRIDNTTAVAYVNKMGGVQFPHLNNITREIWQWCENRNIWIFASYINTKDNFEADKESRKINIEWELSQKAYRQITERFGTPEVDLFASRTNKKCTKFVSWKCDPEAFTRIPSPAPPAYPGCRAAISQALIRRGTPHSALDVMLNSLSTNTFKQYDSPLKLWWLFCREHSLDTYQASIPYILNFLTKCYQNGASYGTINTTRSALSLLMGPKIGSDDRLKRFIKGIFRSRPPMPKYDRTWDPVIVLNHLAECYPNEEVTLEKLTRKLVTILALTTGHRVQTLSMIKISNMKFSDSGVEIYIPDIIKTSRRGSTQPMFHLKAFIQKKEICPVNTIKSYIDRTSSIRKSTDKLILTSKKPYKNASTQTISRWIKLTLKEAGIDVTIFTAHSTRHASTSAANRSGLSIDVIRKAAGWSQNSAIFARHYNRPINQDPTQFSSAICNTVIDT</sequence>
<dbReference type="InterPro" id="IPR010998">
    <property type="entry name" value="Integrase_recombinase_N"/>
</dbReference>
<dbReference type="GO" id="GO:0003677">
    <property type="term" value="F:DNA binding"/>
    <property type="evidence" value="ECO:0007669"/>
    <property type="project" value="UniProtKB-KW"/>
</dbReference>
<dbReference type="Gene3D" id="1.10.443.10">
    <property type="entry name" value="Intergrase catalytic core"/>
    <property type="match status" value="1"/>
</dbReference>
<dbReference type="Gene3D" id="3.10.10.10">
    <property type="entry name" value="HIV Type 1 Reverse Transcriptase, subunit A, domain 1"/>
    <property type="match status" value="1"/>
</dbReference>
<dbReference type="GO" id="GO:0006310">
    <property type="term" value="P:DNA recombination"/>
    <property type="evidence" value="ECO:0007669"/>
    <property type="project" value="UniProtKB-KW"/>
</dbReference>
<evidence type="ECO:0000313" key="5">
    <source>
        <dbReference type="EMBL" id="KAH9631578.1"/>
    </source>
</evidence>
<feature type="region of interest" description="Disordered" evidence="3">
    <location>
        <begin position="264"/>
        <end position="287"/>
    </location>
</feature>
<dbReference type="PANTHER" id="PTHR35617">
    <property type="entry name" value="PHAGE_INTEGRASE DOMAIN-CONTAINING PROTEIN"/>
    <property type="match status" value="1"/>
</dbReference>
<feature type="compositionally biased region" description="Polar residues" evidence="3">
    <location>
        <begin position="46"/>
        <end position="55"/>
    </location>
</feature>
<protein>
    <recommendedName>
        <fullName evidence="4">Tyr recombinase domain-containing protein</fullName>
    </recommendedName>
</protein>
<dbReference type="Pfam" id="PF00589">
    <property type="entry name" value="Phage_integrase"/>
    <property type="match status" value="1"/>
</dbReference>
<organism evidence="5 6">
    <name type="scientific">Spodoptera exigua</name>
    <name type="common">Beet armyworm</name>
    <name type="synonym">Noctua fulgens</name>
    <dbReference type="NCBI Taxonomy" id="7107"/>
    <lineage>
        <taxon>Eukaryota</taxon>
        <taxon>Metazoa</taxon>
        <taxon>Ecdysozoa</taxon>
        <taxon>Arthropoda</taxon>
        <taxon>Hexapoda</taxon>
        <taxon>Insecta</taxon>
        <taxon>Pterygota</taxon>
        <taxon>Neoptera</taxon>
        <taxon>Endopterygota</taxon>
        <taxon>Lepidoptera</taxon>
        <taxon>Glossata</taxon>
        <taxon>Ditrysia</taxon>
        <taxon>Noctuoidea</taxon>
        <taxon>Noctuidae</taxon>
        <taxon>Amphipyrinae</taxon>
        <taxon>Spodoptera</taxon>
    </lineage>
</organism>
<dbReference type="InterPro" id="IPR036397">
    <property type="entry name" value="RNaseH_sf"/>
</dbReference>
<evidence type="ECO:0000256" key="1">
    <source>
        <dbReference type="ARBA" id="ARBA00023125"/>
    </source>
</evidence>
<dbReference type="SUPFAM" id="SSF56349">
    <property type="entry name" value="DNA breaking-rejoining enzymes"/>
    <property type="match status" value="1"/>
</dbReference>
<dbReference type="Proteomes" id="UP000814243">
    <property type="component" value="Unassembled WGS sequence"/>
</dbReference>
<dbReference type="InterPro" id="IPR043502">
    <property type="entry name" value="DNA/RNA_pol_sf"/>
</dbReference>
<accession>A0A922SBX6</accession>
<dbReference type="CDD" id="cd09275">
    <property type="entry name" value="RNase_HI_RT_DIRS1"/>
    <property type="match status" value="1"/>
</dbReference>
<keyword evidence="2" id="KW-0233">DNA recombination</keyword>
<dbReference type="SUPFAM" id="SSF56672">
    <property type="entry name" value="DNA/RNA polymerases"/>
    <property type="match status" value="1"/>
</dbReference>
<evidence type="ECO:0000259" key="4">
    <source>
        <dbReference type="PROSITE" id="PS51898"/>
    </source>
</evidence>
<dbReference type="GO" id="GO:0015074">
    <property type="term" value="P:DNA integration"/>
    <property type="evidence" value="ECO:0007669"/>
    <property type="project" value="InterPro"/>
</dbReference>
<dbReference type="EMBL" id="JACEFF010000758">
    <property type="protein sequence ID" value="KAH9631578.1"/>
    <property type="molecule type" value="Genomic_DNA"/>
</dbReference>
<dbReference type="InterPro" id="IPR002104">
    <property type="entry name" value="Integrase_catalytic"/>
</dbReference>
<keyword evidence="1" id="KW-0238">DNA-binding</keyword>
<dbReference type="InterPro" id="IPR013762">
    <property type="entry name" value="Integrase-like_cat_sf"/>
</dbReference>
<dbReference type="PANTHER" id="PTHR35617:SF3">
    <property type="entry name" value="CORE-BINDING (CB) DOMAIN-CONTAINING PROTEIN"/>
    <property type="match status" value="1"/>
</dbReference>
<evidence type="ECO:0000256" key="2">
    <source>
        <dbReference type="ARBA" id="ARBA00023172"/>
    </source>
</evidence>
<reference evidence="5" key="1">
    <citation type="journal article" date="2021" name="G3 (Bethesda)">
        <title>Genome and transcriptome analysis of the beet armyworm Spodoptera exigua reveals targets for pest control. .</title>
        <authorList>
            <person name="Simon S."/>
            <person name="Breeschoten T."/>
            <person name="Jansen H.J."/>
            <person name="Dirks R.P."/>
            <person name="Schranz M.E."/>
            <person name="Ros V.I.D."/>
        </authorList>
    </citation>
    <scope>NUCLEOTIDE SEQUENCE</scope>
    <source>
        <strain evidence="5">TB_SE_WUR_2020</strain>
    </source>
</reference>
<dbReference type="Gene3D" id="3.30.70.270">
    <property type="match status" value="1"/>
</dbReference>
<dbReference type="InterPro" id="IPR011010">
    <property type="entry name" value="DNA_brk_join_enz"/>
</dbReference>
<dbReference type="Gene3D" id="1.10.150.130">
    <property type="match status" value="1"/>
</dbReference>
<proteinExistence type="predicted"/>